<evidence type="ECO:0000259" key="4">
    <source>
        <dbReference type="PROSITE" id="PS50995"/>
    </source>
</evidence>
<dbReference type="InterPro" id="IPR000835">
    <property type="entry name" value="HTH_MarR-typ"/>
</dbReference>
<proteinExistence type="predicted"/>
<feature type="domain" description="HTH marR-type" evidence="4">
    <location>
        <begin position="4"/>
        <end position="136"/>
    </location>
</feature>
<dbReference type="InterPro" id="IPR036388">
    <property type="entry name" value="WH-like_DNA-bd_sf"/>
</dbReference>
<dbReference type="InterPro" id="IPR039422">
    <property type="entry name" value="MarR/SlyA-like"/>
</dbReference>
<protein>
    <submittedName>
        <fullName evidence="5">DNA-binding transcriptional regulator, MarR family</fullName>
    </submittedName>
</protein>
<dbReference type="GO" id="GO:0006950">
    <property type="term" value="P:response to stress"/>
    <property type="evidence" value="ECO:0007669"/>
    <property type="project" value="TreeGrafter"/>
</dbReference>
<dbReference type="InterPro" id="IPR036390">
    <property type="entry name" value="WH_DNA-bd_sf"/>
</dbReference>
<evidence type="ECO:0000313" key="5">
    <source>
        <dbReference type="EMBL" id="SDO94760.1"/>
    </source>
</evidence>
<organism evidence="5 6">
    <name type="scientific">Actinacidiphila guanduensis</name>
    <dbReference type="NCBI Taxonomy" id="310781"/>
    <lineage>
        <taxon>Bacteria</taxon>
        <taxon>Bacillati</taxon>
        <taxon>Actinomycetota</taxon>
        <taxon>Actinomycetes</taxon>
        <taxon>Kitasatosporales</taxon>
        <taxon>Streptomycetaceae</taxon>
        <taxon>Actinacidiphila</taxon>
    </lineage>
</organism>
<evidence type="ECO:0000256" key="1">
    <source>
        <dbReference type="ARBA" id="ARBA00023015"/>
    </source>
</evidence>
<dbReference type="EMBL" id="FNIE01000014">
    <property type="protein sequence ID" value="SDO94760.1"/>
    <property type="molecule type" value="Genomic_DNA"/>
</dbReference>
<keyword evidence="1" id="KW-0805">Transcription regulation</keyword>
<dbReference type="OrthoDB" id="3176111at2"/>
<dbReference type="Proteomes" id="UP000199341">
    <property type="component" value="Unassembled WGS sequence"/>
</dbReference>
<dbReference type="Pfam" id="PF01047">
    <property type="entry name" value="MarR"/>
    <property type="match status" value="1"/>
</dbReference>
<evidence type="ECO:0000313" key="6">
    <source>
        <dbReference type="Proteomes" id="UP000199341"/>
    </source>
</evidence>
<dbReference type="STRING" id="310781.SAMN05216259_114144"/>
<dbReference type="PROSITE" id="PS50995">
    <property type="entry name" value="HTH_MARR_2"/>
    <property type="match status" value="1"/>
</dbReference>
<dbReference type="AlphaFoldDB" id="A0A1H0NR00"/>
<keyword evidence="2 5" id="KW-0238">DNA-binding</keyword>
<reference evidence="5 6" key="1">
    <citation type="submission" date="2016-10" db="EMBL/GenBank/DDBJ databases">
        <authorList>
            <person name="de Groot N.N."/>
        </authorList>
    </citation>
    <scope>NUCLEOTIDE SEQUENCE [LARGE SCALE GENOMIC DNA]</scope>
    <source>
        <strain evidence="5 6">CGMCC 4.2022</strain>
    </source>
</reference>
<accession>A0A1H0NR00</accession>
<dbReference type="SMART" id="SM00347">
    <property type="entry name" value="HTH_MARR"/>
    <property type="match status" value="1"/>
</dbReference>
<dbReference type="PROSITE" id="PS01117">
    <property type="entry name" value="HTH_MARR_1"/>
    <property type="match status" value="1"/>
</dbReference>
<sequence>MAAVGPLSHAVFRTARLHKALVARLLRDSGLRPGQELVLMALWQDGPQRQVDLVTSLGSDAPTMARSITRLERAGLVARRPSPTDRRAVIVEATPAALPLRAKVEHAWGELERLTAGALSAPRRAEILDALAALEANLTAAETAVDS</sequence>
<keyword evidence="3" id="KW-0804">Transcription</keyword>
<dbReference type="PRINTS" id="PR00598">
    <property type="entry name" value="HTHMARR"/>
</dbReference>
<name>A0A1H0NR00_9ACTN</name>
<dbReference type="GO" id="GO:0003677">
    <property type="term" value="F:DNA binding"/>
    <property type="evidence" value="ECO:0007669"/>
    <property type="project" value="UniProtKB-KW"/>
</dbReference>
<dbReference type="InterPro" id="IPR023187">
    <property type="entry name" value="Tscrpt_reg_MarR-type_CS"/>
</dbReference>
<dbReference type="GO" id="GO:0003700">
    <property type="term" value="F:DNA-binding transcription factor activity"/>
    <property type="evidence" value="ECO:0007669"/>
    <property type="project" value="InterPro"/>
</dbReference>
<dbReference type="PANTHER" id="PTHR33164">
    <property type="entry name" value="TRANSCRIPTIONAL REGULATOR, MARR FAMILY"/>
    <property type="match status" value="1"/>
</dbReference>
<evidence type="ECO:0000256" key="2">
    <source>
        <dbReference type="ARBA" id="ARBA00023125"/>
    </source>
</evidence>
<gene>
    <name evidence="5" type="ORF">SAMN05216259_114144</name>
</gene>
<dbReference type="PANTHER" id="PTHR33164:SF43">
    <property type="entry name" value="HTH-TYPE TRANSCRIPTIONAL REPRESSOR YETL"/>
    <property type="match status" value="1"/>
</dbReference>
<evidence type="ECO:0000256" key="3">
    <source>
        <dbReference type="ARBA" id="ARBA00023163"/>
    </source>
</evidence>
<dbReference type="Gene3D" id="1.10.10.10">
    <property type="entry name" value="Winged helix-like DNA-binding domain superfamily/Winged helix DNA-binding domain"/>
    <property type="match status" value="1"/>
</dbReference>
<dbReference type="SUPFAM" id="SSF46785">
    <property type="entry name" value="Winged helix' DNA-binding domain"/>
    <property type="match status" value="1"/>
</dbReference>
<keyword evidence="6" id="KW-1185">Reference proteome</keyword>